<sequence>MLSVGSYNNFTFGGRQFSGDTTAGHPFVFMLDYDSNPSGNAKIPAQFKDITITRCSVDNIKPTKSGEILYVVGHDGGNIYQPVYNKNITFKNIKVINAAPAQIKLLDTGIFNTFDFTNFGSINDPWSITKSKDVQFINVPTMKLNKLNFA</sequence>
<accession>A0ACB0ZJ64</accession>
<keyword evidence="2" id="KW-1185">Reference proteome</keyword>
<evidence type="ECO:0000313" key="2">
    <source>
        <dbReference type="Proteomes" id="UP001497535"/>
    </source>
</evidence>
<organism evidence="1 2">
    <name type="scientific">Meloidogyne enterolobii</name>
    <name type="common">Root-knot nematode worm</name>
    <name type="synonym">Meloidogyne mayaguensis</name>
    <dbReference type="NCBI Taxonomy" id="390850"/>
    <lineage>
        <taxon>Eukaryota</taxon>
        <taxon>Metazoa</taxon>
        <taxon>Ecdysozoa</taxon>
        <taxon>Nematoda</taxon>
        <taxon>Chromadorea</taxon>
        <taxon>Rhabditida</taxon>
        <taxon>Tylenchina</taxon>
        <taxon>Tylenchomorpha</taxon>
        <taxon>Tylenchoidea</taxon>
        <taxon>Meloidogynidae</taxon>
        <taxon>Meloidogyninae</taxon>
        <taxon>Meloidogyne</taxon>
    </lineage>
</organism>
<name>A0ACB0ZJ64_MELEN</name>
<evidence type="ECO:0000313" key="1">
    <source>
        <dbReference type="EMBL" id="CAK5079001.1"/>
    </source>
</evidence>
<dbReference type="Proteomes" id="UP001497535">
    <property type="component" value="Unassembled WGS sequence"/>
</dbReference>
<reference evidence="1" key="1">
    <citation type="submission" date="2023-11" db="EMBL/GenBank/DDBJ databases">
        <authorList>
            <person name="Poullet M."/>
        </authorList>
    </citation>
    <scope>NUCLEOTIDE SEQUENCE</scope>
    <source>
        <strain evidence="1">E1834</strain>
    </source>
</reference>
<proteinExistence type="predicted"/>
<gene>
    <name evidence="1" type="ORF">MENTE1834_LOCUS26076</name>
</gene>
<comment type="caution">
    <text evidence="1">The sequence shown here is derived from an EMBL/GenBank/DDBJ whole genome shotgun (WGS) entry which is preliminary data.</text>
</comment>
<protein>
    <submittedName>
        <fullName evidence="1">Uncharacterized protein</fullName>
    </submittedName>
</protein>
<dbReference type="EMBL" id="CAVMJV010000037">
    <property type="protein sequence ID" value="CAK5079001.1"/>
    <property type="molecule type" value="Genomic_DNA"/>
</dbReference>